<keyword evidence="3" id="KW-1185">Reference proteome</keyword>
<evidence type="ECO:0000313" key="2">
    <source>
        <dbReference type="EMBL" id="EPF93227.1"/>
    </source>
</evidence>
<evidence type="ECO:0000256" key="1">
    <source>
        <dbReference type="SAM" id="Phobius"/>
    </source>
</evidence>
<dbReference type="RefSeq" id="WP_016660108.1">
    <property type="nucleotide sequence ID" value="NZ_ASQH01000023.1"/>
</dbReference>
<proteinExistence type="predicted"/>
<name>A0A829HP23_9GAMM</name>
<keyword evidence="1" id="KW-0812">Transmembrane</keyword>
<dbReference type="AlphaFoldDB" id="A0A829HP23"/>
<feature type="transmembrane region" description="Helical" evidence="1">
    <location>
        <begin position="45"/>
        <end position="63"/>
    </location>
</feature>
<protein>
    <submittedName>
        <fullName evidence="2">Uncharacterized protein</fullName>
    </submittedName>
</protein>
<organism evidence="2 3">
    <name type="scientific">Acinetobacter gyllenbergii CIP 110306 = MTCC 11365</name>
    <dbReference type="NCBI Taxonomy" id="1217657"/>
    <lineage>
        <taxon>Bacteria</taxon>
        <taxon>Pseudomonadati</taxon>
        <taxon>Pseudomonadota</taxon>
        <taxon>Gammaproteobacteria</taxon>
        <taxon>Moraxellales</taxon>
        <taxon>Moraxellaceae</taxon>
        <taxon>Acinetobacter</taxon>
    </lineage>
</organism>
<sequence length="66" mass="6882">MLSAANISHGIMVAIVMLISIVFLIGAGISALCRMKSKKNKSETNDMIILMVTLLGVAGLLFSCAG</sequence>
<dbReference type="EMBL" id="ATGG01000005">
    <property type="protein sequence ID" value="EPF93227.1"/>
    <property type="molecule type" value="Genomic_DNA"/>
</dbReference>
<dbReference type="Proteomes" id="UP000014523">
    <property type="component" value="Unassembled WGS sequence"/>
</dbReference>
<keyword evidence="1" id="KW-1133">Transmembrane helix</keyword>
<comment type="caution">
    <text evidence="2">The sequence shown here is derived from an EMBL/GenBank/DDBJ whole genome shotgun (WGS) entry which is preliminary data.</text>
</comment>
<evidence type="ECO:0000313" key="3">
    <source>
        <dbReference type="Proteomes" id="UP000014523"/>
    </source>
</evidence>
<feature type="transmembrane region" description="Helical" evidence="1">
    <location>
        <begin position="12"/>
        <end position="33"/>
    </location>
</feature>
<dbReference type="GeneID" id="99060440"/>
<accession>A0A829HP23</accession>
<gene>
    <name evidence="2" type="ORF">F957_00313</name>
</gene>
<reference evidence="2 3" key="1">
    <citation type="submission" date="2013-06" db="EMBL/GenBank/DDBJ databases">
        <title>The Genome Sequence of Acinetobacter gyllenbergii CIP 110306.</title>
        <authorList>
            <consortium name="The Broad Institute Genome Sequencing Platform"/>
            <consortium name="The Broad Institute Genome Sequencing Center for Infectious Disease"/>
            <person name="Cerqueira G."/>
            <person name="Feldgarden M."/>
            <person name="Courvalin P."/>
            <person name="Perichon B."/>
            <person name="Grillot-Courvalin C."/>
            <person name="Clermont D."/>
            <person name="Rocha E."/>
            <person name="Yoon E.-J."/>
            <person name="Nemec A."/>
            <person name="Young S.K."/>
            <person name="Zeng Q."/>
            <person name="Gargeya S."/>
            <person name="Fitzgerald M."/>
            <person name="Abouelleil A."/>
            <person name="Alvarado L."/>
            <person name="Berlin A.M."/>
            <person name="Chapman S.B."/>
            <person name="Dewar J."/>
            <person name="Goldberg J."/>
            <person name="Griggs A."/>
            <person name="Gujja S."/>
            <person name="Hansen M."/>
            <person name="Howarth C."/>
            <person name="Imamovic A."/>
            <person name="Larimer J."/>
            <person name="McCowan C."/>
            <person name="Murphy C."/>
            <person name="Pearson M."/>
            <person name="Priest M."/>
            <person name="Roberts A."/>
            <person name="Saif S."/>
            <person name="Shea T."/>
            <person name="Sykes S."/>
            <person name="Wortman J."/>
            <person name="Nusbaum C."/>
            <person name="Birren B."/>
        </authorList>
    </citation>
    <scope>NUCLEOTIDE SEQUENCE [LARGE SCALE GENOMIC DNA]</scope>
    <source>
        <strain evidence="2 3">CIP 110306</strain>
    </source>
</reference>
<keyword evidence="1" id="KW-0472">Membrane</keyword>